<feature type="domain" description="4Fe-4S ferredoxin-type" evidence="4">
    <location>
        <begin position="175"/>
        <end position="204"/>
    </location>
</feature>
<dbReference type="PANTHER" id="PTHR42827">
    <property type="entry name" value="IRON-SULFUR CLUSTER-BINDING PROTEIN-RELATED"/>
    <property type="match status" value="1"/>
</dbReference>
<accession>A0ABR6VG33</accession>
<dbReference type="EMBL" id="JACOGK010000006">
    <property type="protein sequence ID" value="MBC3536268.1"/>
    <property type="molecule type" value="Genomic_DNA"/>
</dbReference>
<keyword evidence="6" id="KW-1185">Reference proteome</keyword>
<protein>
    <submittedName>
        <fullName evidence="5">Epoxyqueuosine reductase</fullName>
    </submittedName>
</protein>
<comment type="caution">
    <text evidence="5">The sequence shown here is derived from an EMBL/GenBank/DDBJ whole genome shotgun (WGS) entry which is preliminary data.</text>
</comment>
<dbReference type="SUPFAM" id="SSF54862">
    <property type="entry name" value="4Fe-4S ferredoxins"/>
    <property type="match status" value="1"/>
</dbReference>
<dbReference type="PROSITE" id="PS00198">
    <property type="entry name" value="4FE4S_FER_1"/>
    <property type="match status" value="1"/>
</dbReference>
<evidence type="ECO:0000256" key="2">
    <source>
        <dbReference type="ARBA" id="ARBA00023004"/>
    </source>
</evidence>
<gene>
    <name evidence="5" type="ORF">H8J70_03250</name>
</gene>
<dbReference type="PROSITE" id="PS51379">
    <property type="entry name" value="4FE4S_FER_2"/>
    <property type="match status" value="1"/>
</dbReference>
<keyword evidence="3" id="KW-0411">Iron-sulfur</keyword>
<evidence type="ECO:0000259" key="4">
    <source>
        <dbReference type="PROSITE" id="PS51379"/>
    </source>
</evidence>
<sequence length="286" mass="32065">MSTTKGTTKQLARGPLKQLIKRQAKQLGANLIGFASVDRWPEQQEVKPEYWPQSIWPWSRTVISLGVQIYLPMIETTPSVVYSECYNTTNRILDEIAYRLANKLNQLGYRAHWFPRDCYGDISVLVKKQEAAFSHVFAGKYAGLGTLGLNHTLLTKEYGPRVRLVSVITDADVVPDELVKDDLCIRCQQCVRNCPTEAFTPRSDRLIADMAKTRCAGYHQKLKNEFRYPCGVCIAVCPIGEDRKLYGAHSVTEAGKEHCQNFGSANAVAGLPVPEDAQQIIDTTIR</sequence>
<dbReference type="InterPro" id="IPR017900">
    <property type="entry name" value="4Fe4S_Fe_S_CS"/>
</dbReference>
<dbReference type="Proteomes" id="UP000606870">
    <property type="component" value="Unassembled WGS sequence"/>
</dbReference>
<name>A0ABR6VG33_9FIRM</name>
<evidence type="ECO:0000313" key="6">
    <source>
        <dbReference type="Proteomes" id="UP000606870"/>
    </source>
</evidence>
<dbReference type="PANTHER" id="PTHR42827:SF1">
    <property type="entry name" value="IRON-SULFUR CLUSTER-BINDING PROTEIN"/>
    <property type="match status" value="1"/>
</dbReference>
<evidence type="ECO:0000313" key="5">
    <source>
        <dbReference type="EMBL" id="MBC3536268.1"/>
    </source>
</evidence>
<dbReference type="RefSeq" id="WP_186502427.1">
    <property type="nucleotide sequence ID" value="NZ_JACOGK010000006.1"/>
</dbReference>
<dbReference type="Gene3D" id="3.30.70.20">
    <property type="match status" value="1"/>
</dbReference>
<reference evidence="5 6" key="1">
    <citation type="submission" date="2020-08" db="EMBL/GenBank/DDBJ databases">
        <authorList>
            <person name="Liu C."/>
            <person name="Sun Q."/>
        </authorList>
    </citation>
    <scope>NUCLEOTIDE SEQUENCE [LARGE SCALE GENOMIC DNA]</scope>
    <source>
        <strain evidence="5 6">NSJ-59</strain>
    </source>
</reference>
<proteinExistence type="predicted"/>
<dbReference type="InterPro" id="IPR017896">
    <property type="entry name" value="4Fe4S_Fe-S-bd"/>
</dbReference>
<organism evidence="5 6">
    <name type="scientific">Megasphaera hominis</name>
    <dbReference type="NCBI Taxonomy" id="159836"/>
    <lineage>
        <taxon>Bacteria</taxon>
        <taxon>Bacillati</taxon>
        <taxon>Bacillota</taxon>
        <taxon>Negativicutes</taxon>
        <taxon>Veillonellales</taxon>
        <taxon>Veillonellaceae</taxon>
        <taxon>Megasphaera</taxon>
    </lineage>
</organism>
<evidence type="ECO:0000256" key="3">
    <source>
        <dbReference type="ARBA" id="ARBA00023014"/>
    </source>
</evidence>
<dbReference type="Pfam" id="PF12838">
    <property type="entry name" value="Fer4_7"/>
    <property type="match status" value="1"/>
</dbReference>
<evidence type="ECO:0000256" key="1">
    <source>
        <dbReference type="ARBA" id="ARBA00022723"/>
    </source>
</evidence>
<keyword evidence="1" id="KW-0479">Metal-binding</keyword>
<keyword evidence="2" id="KW-0408">Iron</keyword>